<dbReference type="Proteomes" id="UP000494040">
    <property type="component" value="Unassembled WGS sequence"/>
</dbReference>
<dbReference type="Gene3D" id="3.30.310.50">
    <property type="entry name" value="Alpha-D-phosphohexomutase, C-terminal domain"/>
    <property type="match status" value="1"/>
</dbReference>
<keyword evidence="6" id="KW-0539">Nucleus</keyword>
<evidence type="ECO:0000256" key="8">
    <source>
        <dbReference type="ARBA" id="ARBA00076355"/>
    </source>
</evidence>
<dbReference type="OrthoDB" id="10025739at2759"/>
<reference evidence="9" key="1">
    <citation type="submission" date="2022-01" db="UniProtKB">
        <authorList>
            <consortium name="EnsemblMetazoa"/>
        </authorList>
    </citation>
    <scope>IDENTIFICATION</scope>
</reference>
<evidence type="ECO:0000313" key="9">
    <source>
        <dbReference type="EnsemblMetazoa" id="XP_014250773.1"/>
    </source>
</evidence>
<comment type="subcellular location">
    <subcellularLocation>
        <location evidence="2">Cytoplasm</location>
    </subcellularLocation>
    <subcellularLocation>
        <location evidence="1">Nucleus</location>
    </subcellularLocation>
</comment>
<dbReference type="OMA" id="KEPRRNF"/>
<evidence type="ECO:0000256" key="3">
    <source>
        <dbReference type="ARBA" id="ARBA00007073"/>
    </source>
</evidence>
<comment type="similarity">
    <text evidence="3">Belongs to the CTAG/PCC1 family.</text>
</comment>
<dbReference type="Pfam" id="PF09341">
    <property type="entry name" value="Pcc1"/>
    <property type="match status" value="1"/>
</dbReference>
<dbReference type="PANTHER" id="PTHR31283">
    <property type="entry name" value="EKC/KEOPS COMPLEX SUBUNIT PCC1 FAMILY MEMBER"/>
    <property type="match status" value="1"/>
</dbReference>
<proteinExistence type="inferred from homology"/>
<dbReference type="EnsemblMetazoa" id="XM_014395287.2">
    <property type="protein sequence ID" value="XP_014250773.1"/>
    <property type="gene ID" value="LOC106667377"/>
</dbReference>
<dbReference type="InterPro" id="IPR015419">
    <property type="entry name" value="CTAG/Pcc1"/>
</dbReference>
<accession>A0A8I6RSM4</accession>
<evidence type="ECO:0000256" key="2">
    <source>
        <dbReference type="ARBA" id="ARBA00004496"/>
    </source>
</evidence>
<dbReference type="RefSeq" id="XP_014250773.1">
    <property type="nucleotide sequence ID" value="XM_014395287.2"/>
</dbReference>
<name>A0A8I6RSM4_CIMLE</name>
<evidence type="ECO:0000256" key="6">
    <source>
        <dbReference type="ARBA" id="ARBA00023242"/>
    </source>
</evidence>
<keyword evidence="5" id="KW-0819">tRNA processing</keyword>
<keyword evidence="10" id="KW-1185">Reference proteome</keyword>
<evidence type="ECO:0000256" key="5">
    <source>
        <dbReference type="ARBA" id="ARBA00022694"/>
    </source>
</evidence>
<dbReference type="GO" id="GO:0005737">
    <property type="term" value="C:cytoplasm"/>
    <property type="evidence" value="ECO:0007669"/>
    <property type="project" value="UniProtKB-SubCell"/>
</dbReference>
<evidence type="ECO:0000313" key="10">
    <source>
        <dbReference type="Proteomes" id="UP000494040"/>
    </source>
</evidence>
<dbReference type="GO" id="GO:0000408">
    <property type="term" value="C:EKC/KEOPS complex"/>
    <property type="evidence" value="ECO:0007669"/>
    <property type="project" value="TreeGrafter"/>
</dbReference>
<keyword evidence="4" id="KW-0963">Cytoplasm</keyword>
<dbReference type="GO" id="GO:0005634">
    <property type="term" value="C:nucleus"/>
    <property type="evidence" value="ECO:0007669"/>
    <property type="project" value="UniProtKB-SubCell"/>
</dbReference>
<dbReference type="GeneID" id="106667377"/>
<dbReference type="GO" id="GO:0070525">
    <property type="term" value="P:tRNA threonylcarbamoyladenosine metabolic process"/>
    <property type="evidence" value="ECO:0007669"/>
    <property type="project" value="TreeGrafter"/>
</dbReference>
<dbReference type="FunFam" id="3.30.310.50:FF:000005">
    <property type="entry name" value="L antigen family member 3"/>
    <property type="match status" value="1"/>
</dbReference>
<comment type="function">
    <text evidence="7">Component of the EKC/KEOPS complex that is required for the formation of a threonylcarbamoyl group on adenosine at position 37 (t(6)A37) in tRNAs that read codons beginning with adenine. The complex is probably involved in the transfer of the threonylcarbamoyl moiety of threonylcarbamoyl-AMP (TC-AMP) to the N6 group of A37. LAGE3 functions as a dimerization module for the complex.</text>
</comment>
<evidence type="ECO:0000256" key="7">
    <source>
        <dbReference type="ARBA" id="ARBA00053047"/>
    </source>
</evidence>
<dbReference type="PANTHER" id="PTHR31283:SF5">
    <property type="entry name" value="EKC_KEOPS COMPLEX SUBUNIT LAGE3"/>
    <property type="match status" value="1"/>
</dbReference>
<evidence type="ECO:0000256" key="1">
    <source>
        <dbReference type="ARBA" id="ARBA00004123"/>
    </source>
</evidence>
<sequence>MSNDYSVRVEIEFPEERHARIAYKVLSVDKEPNRSRVERELKAEGNKLSVNFRGSELRKLRVASNSIFDLSYLVVNTIHQFE</sequence>
<dbReference type="KEGG" id="clec:106667377"/>
<dbReference type="CTD" id="8674046"/>
<evidence type="ECO:0000256" key="4">
    <source>
        <dbReference type="ARBA" id="ARBA00022490"/>
    </source>
</evidence>
<organism evidence="9 10">
    <name type="scientific">Cimex lectularius</name>
    <name type="common">Bed bug</name>
    <name type="synonym">Acanthia lectularia</name>
    <dbReference type="NCBI Taxonomy" id="79782"/>
    <lineage>
        <taxon>Eukaryota</taxon>
        <taxon>Metazoa</taxon>
        <taxon>Ecdysozoa</taxon>
        <taxon>Arthropoda</taxon>
        <taxon>Hexapoda</taxon>
        <taxon>Insecta</taxon>
        <taxon>Pterygota</taxon>
        <taxon>Neoptera</taxon>
        <taxon>Paraneoptera</taxon>
        <taxon>Hemiptera</taxon>
        <taxon>Heteroptera</taxon>
        <taxon>Panheteroptera</taxon>
        <taxon>Cimicomorpha</taxon>
        <taxon>Cimicidae</taxon>
        <taxon>Cimex</taxon>
    </lineage>
</organism>
<protein>
    <recommendedName>
        <fullName evidence="8">L antigen family member 3</fullName>
    </recommendedName>
</protein>
<dbReference type="AlphaFoldDB" id="A0A8I6RSM4"/>
<dbReference type="GO" id="GO:0008033">
    <property type="term" value="P:tRNA processing"/>
    <property type="evidence" value="ECO:0007669"/>
    <property type="project" value="UniProtKB-KW"/>
</dbReference>